<dbReference type="NCBIfam" id="TIGR02906">
    <property type="entry name" value="spore_CotS"/>
    <property type="match status" value="1"/>
</dbReference>
<reference evidence="2" key="1">
    <citation type="submission" date="2020-08" db="EMBL/GenBank/DDBJ databases">
        <title>Genome public.</title>
        <authorList>
            <person name="Liu C."/>
            <person name="Sun Q."/>
        </authorList>
    </citation>
    <scope>NUCLEOTIDE SEQUENCE</scope>
    <source>
        <strain evidence="2">NSJ-42</strain>
    </source>
</reference>
<dbReference type="GO" id="GO:0042601">
    <property type="term" value="C:endospore-forming forespore"/>
    <property type="evidence" value="ECO:0007669"/>
    <property type="project" value="TreeGrafter"/>
</dbReference>
<comment type="caution">
    <text evidence="2">The sequence shown here is derived from an EMBL/GenBank/DDBJ whole genome shotgun (WGS) entry which is preliminary data.</text>
</comment>
<sequence length="331" mass="40166">MDINEIKDIVEENYSINIRSILKVKNSYNVKADEGEYCIKNIKYDFPHFNFIISAIEHLQKRQFKTIPEILPNKLGNKYIKIDEDYAYITKWIPSRVSNFNNPVELQAIAIKLAELHKCSKGFNLNREMRPRIGWYSWVNVFNTRCNEILDFRKRIYQKAYKSDFDRIYLEHIDNEIDRGQRAVKGLERNGYFVLMDREVKKRGFCHHDFAHHNILIDKDYQINIIDFDYCILDTHIHDLSSLLIRVMKDGKWNNKTGDLIINNYREVLEVTDDELKIMKYFIMFPQSFWQIGLQYYWEQQPWNEEVFINKIIRYLEDVEYREIFLDEYFK</sequence>
<dbReference type="Gene3D" id="3.30.200.20">
    <property type="entry name" value="Phosphorylase Kinase, domain 1"/>
    <property type="match status" value="1"/>
</dbReference>
<organism evidence="2 3">
    <name type="scientific">Clostridium lentum</name>
    <dbReference type="NCBI Taxonomy" id="2763037"/>
    <lineage>
        <taxon>Bacteria</taxon>
        <taxon>Bacillati</taxon>
        <taxon>Bacillota</taxon>
        <taxon>Clostridia</taxon>
        <taxon>Eubacteriales</taxon>
        <taxon>Clostridiaceae</taxon>
        <taxon>Clostridium</taxon>
    </lineage>
</organism>
<feature type="domain" description="Aminoglycoside phosphotransferase" evidence="1">
    <location>
        <begin position="86"/>
        <end position="247"/>
    </location>
</feature>
<dbReference type="PANTHER" id="PTHR39179">
    <property type="entry name" value="SPORE COAT PROTEIN I"/>
    <property type="match status" value="1"/>
</dbReference>
<dbReference type="EMBL" id="JACOOQ010000011">
    <property type="protein sequence ID" value="MBC5640279.1"/>
    <property type="molecule type" value="Genomic_DNA"/>
</dbReference>
<proteinExistence type="predicted"/>
<dbReference type="Proteomes" id="UP000662088">
    <property type="component" value="Unassembled WGS sequence"/>
</dbReference>
<dbReference type="RefSeq" id="WP_022211339.1">
    <property type="nucleotide sequence ID" value="NZ_JACOOQ010000011.1"/>
</dbReference>
<gene>
    <name evidence="2" type="ORF">H8R92_07500</name>
</gene>
<keyword evidence="3" id="KW-1185">Reference proteome</keyword>
<evidence type="ECO:0000259" key="1">
    <source>
        <dbReference type="Pfam" id="PF01636"/>
    </source>
</evidence>
<evidence type="ECO:0000313" key="2">
    <source>
        <dbReference type="EMBL" id="MBC5640279.1"/>
    </source>
</evidence>
<protein>
    <submittedName>
        <fullName evidence="2">CotS family spore coat protein</fullName>
    </submittedName>
</protein>
<dbReference type="InterPro" id="IPR014255">
    <property type="entry name" value="Spore_coat_CotS"/>
</dbReference>
<dbReference type="PANTHER" id="PTHR39179:SF1">
    <property type="entry name" value="SPORE COAT PROTEIN I"/>
    <property type="match status" value="1"/>
</dbReference>
<dbReference type="InterPro" id="IPR011009">
    <property type="entry name" value="Kinase-like_dom_sf"/>
</dbReference>
<dbReference type="InterPro" id="IPR047175">
    <property type="entry name" value="CotS-like"/>
</dbReference>
<evidence type="ECO:0000313" key="3">
    <source>
        <dbReference type="Proteomes" id="UP000662088"/>
    </source>
</evidence>
<name>A0A8I0AD81_9CLOT</name>
<dbReference type="Pfam" id="PF01636">
    <property type="entry name" value="APH"/>
    <property type="match status" value="1"/>
</dbReference>
<keyword evidence="2" id="KW-0167">Capsid protein</keyword>
<dbReference type="InterPro" id="IPR002575">
    <property type="entry name" value="Aminoglycoside_PTrfase"/>
</dbReference>
<dbReference type="Gene3D" id="3.90.1200.10">
    <property type="match status" value="1"/>
</dbReference>
<dbReference type="SUPFAM" id="SSF56112">
    <property type="entry name" value="Protein kinase-like (PK-like)"/>
    <property type="match status" value="1"/>
</dbReference>
<keyword evidence="2" id="KW-0946">Virion</keyword>
<dbReference type="AlphaFoldDB" id="A0A8I0AD81"/>
<accession>A0A8I0AD81</accession>